<evidence type="ECO:0000256" key="5">
    <source>
        <dbReference type="ARBA" id="ARBA00022519"/>
    </source>
</evidence>
<evidence type="ECO:0000256" key="7">
    <source>
        <dbReference type="ARBA" id="ARBA00022781"/>
    </source>
</evidence>
<dbReference type="FunFam" id="3.40.50.300:FF:004039">
    <property type="entry name" value="ATP synthase subunit alpha, mitochondrial"/>
    <property type="match status" value="1"/>
</dbReference>
<evidence type="ECO:0000259" key="19">
    <source>
        <dbReference type="Pfam" id="PF02874"/>
    </source>
</evidence>
<keyword evidence="9 15" id="KW-1278">Translocase</keyword>
<dbReference type="GO" id="GO:0005886">
    <property type="term" value="C:plasma membrane"/>
    <property type="evidence" value="ECO:0007669"/>
    <property type="project" value="UniProtKB-SubCell"/>
</dbReference>
<dbReference type="CDD" id="cd18113">
    <property type="entry name" value="ATP-synt_F1_alpha_C"/>
    <property type="match status" value="1"/>
</dbReference>
<reference evidence="20 21" key="1">
    <citation type="submission" date="2020-02" db="EMBL/GenBank/DDBJ databases">
        <authorList>
            <person name="Li G."/>
        </authorList>
    </citation>
    <scope>NUCLEOTIDE SEQUENCE [LARGE SCALE GENOMIC DNA]</scope>
    <source>
        <strain evidence="20 21">DSM 102029</strain>
    </source>
</reference>
<sequence length="528" mass="55727">MTGETPQDTPLPAPLPASPAPPAGDDAASQWLARSRAELSGTALGPEAVSIGRVERIADAIAQVSGLPEVRLNELLHFEGGQTGFALTLDRDTISTVILDAASAIEAGMKVSRTGAVVQVPIGPGLLGRIVDPLGRPLDGGDPVVAEAYHPVERPAPSIIERDLVTEQVNTGILVVDALFTLGRGQRELIIGDRATGKTAIAVDTIISQKDSDIVCVYVAVGQRATAVERVIEAVRQHGAPEKCIFVVASAASAPGLQWIAPFAGMTIAEYFRDKGQHALIVIDDLSKHAVTHRELALLTREPVGREAYPGDIFYLHARLLERASKLSKELGGGSLTALPVAETDAGNLSAYIPTNLISITDGQIVLGSQLFAANHRPAVDVGLSVSRVGGKAQHPALRQVSGRIRLDYSQFLELEMFSRFGGIADTRVKAQLTRGERIRALLSQPRFATLRPVDEIALLAALAAGVLDEVPVAAMPELRARIPGHIDASVPDAGKALAGDAKLDDGMRDRLVETVRSLAAGLREPGS</sequence>
<evidence type="ECO:0000313" key="20">
    <source>
        <dbReference type="EMBL" id="QIB35743.1"/>
    </source>
</evidence>
<keyword evidence="8 15" id="KW-0067">ATP-binding</keyword>
<dbReference type="InterPro" id="IPR020003">
    <property type="entry name" value="ATPase_a/bsu_AS"/>
</dbReference>
<keyword evidence="5" id="KW-0997">Cell inner membrane</keyword>
<evidence type="ECO:0000256" key="4">
    <source>
        <dbReference type="ARBA" id="ARBA00022448"/>
    </source>
</evidence>
<dbReference type="CDD" id="cd18116">
    <property type="entry name" value="ATP-synt_F1_alpha_N"/>
    <property type="match status" value="1"/>
</dbReference>
<evidence type="ECO:0000256" key="3">
    <source>
        <dbReference type="ARBA" id="ARBA00008936"/>
    </source>
</evidence>
<keyword evidence="13 15" id="KW-0066">ATP synthesis</keyword>
<evidence type="ECO:0000256" key="10">
    <source>
        <dbReference type="ARBA" id="ARBA00023065"/>
    </source>
</evidence>
<proteinExistence type="inferred from homology"/>
<dbReference type="KEGG" id="apra:G3A50_20040"/>
<evidence type="ECO:0000259" key="17">
    <source>
        <dbReference type="Pfam" id="PF00006"/>
    </source>
</evidence>
<dbReference type="PROSITE" id="PS00152">
    <property type="entry name" value="ATPASE_ALPHA_BETA"/>
    <property type="match status" value="1"/>
</dbReference>
<comment type="catalytic activity">
    <reaction evidence="15">
        <text>ATP + H2O + 4 H(+)(in) = ADP + phosphate + 5 H(+)(out)</text>
        <dbReference type="Rhea" id="RHEA:57720"/>
        <dbReference type="ChEBI" id="CHEBI:15377"/>
        <dbReference type="ChEBI" id="CHEBI:15378"/>
        <dbReference type="ChEBI" id="CHEBI:30616"/>
        <dbReference type="ChEBI" id="CHEBI:43474"/>
        <dbReference type="ChEBI" id="CHEBI:456216"/>
        <dbReference type="EC" id="7.1.2.2"/>
    </reaction>
</comment>
<dbReference type="Gene3D" id="3.40.50.300">
    <property type="entry name" value="P-loop containing nucleotide triphosphate hydrolases"/>
    <property type="match status" value="1"/>
</dbReference>
<dbReference type="InterPro" id="IPR023366">
    <property type="entry name" value="ATP_synth_asu-like_sf"/>
</dbReference>
<dbReference type="Gene3D" id="1.20.150.20">
    <property type="entry name" value="ATP synthase alpha/beta chain, C-terminal domain"/>
    <property type="match status" value="1"/>
</dbReference>
<evidence type="ECO:0000256" key="13">
    <source>
        <dbReference type="ARBA" id="ARBA00023310"/>
    </source>
</evidence>
<dbReference type="RefSeq" id="WP_163076882.1">
    <property type="nucleotide sequence ID" value="NZ_CP048630.1"/>
</dbReference>
<evidence type="ECO:0000256" key="1">
    <source>
        <dbReference type="ARBA" id="ARBA00003784"/>
    </source>
</evidence>
<dbReference type="PANTHER" id="PTHR48082">
    <property type="entry name" value="ATP SYNTHASE SUBUNIT ALPHA, MITOCHONDRIAL"/>
    <property type="match status" value="1"/>
</dbReference>
<protein>
    <recommendedName>
        <fullName evidence="15">ATP synthase subunit alpha</fullName>
        <ecNumber evidence="15">7.1.2.2</ecNumber>
    </recommendedName>
    <alternativeName>
        <fullName evidence="15">ATP synthase F1 sector subunit alpha</fullName>
    </alternativeName>
    <alternativeName>
        <fullName evidence="15">F-ATPase subunit alpha</fullName>
    </alternativeName>
</protein>
<evidence type="ECO:0000256" key="16">
    <source>
        <dbReference type="SAM" id="MobiDB-lite"/>
    </source>
</evidence>
<dbReference type="InterPro" id="IPR005294">
    <property type="entry name" value="ATP_synth_F1_asu"/>
</dbReference>
<evidence type="ECO:0000256" key="2">
    <source>
        <dbReference type="ARBA" id="ARBA00004370"/>
    </source>
</evidence>
<keyword evidence="10 15" id="KW-0406">Ion transport</keyword>
<comment type="similarity">
    <text evidence="3 15">Belongs to the ATPase alpha/beta chains family.</text>
</comment>
<dbReference type="InterPro" id="IPR004100">
    <property type="entry name" value="ATPase_F1/V1/A1_a/bsu_N"/>
</dbReference>
<keyword evidence="21" id="KW-1185">Reference proteome</keyword>
<evidence type="ECO:0000256" key="9">
    <source>
        <dbReference type="ARBA" id="ARBA00022967"/>
    </source>
</evidence>
<dbReference type="InterPro" id="IPR000793">
    <property type="entry name" value="ATP_synth_asu_C"/>
</dbReference>
<feature type="domain" description="ATPase F1/V1/A1 complex alpha/beta subunit N-terminal" evidence="19">
    <location>
        <begin position="51"/>
        <end position="115"/>
    </location>
</feature>
<evidence type="ECO:0000256" key="15">
    <source>
        <dbReference type="HAMAP-Rule" id="MF_01346"/>
    </source>
</evidence>
<dbReference type="SUPFAM" id="SSF47917">
    <property type="entry name" value="C-terminal domain of alpha and beta subunits of F1 ATP synthase"/>
    <property type="match status" value="1"/>
</dbReference>
<keyword evidence="7 15" id="KW-0375">Hydrogen ion transport</keyword>
<dbReference type="Gene3D" id="2.40.30.20">
    <property type="match status" value="1"/>
</dbReference>
<dbReference type="InterPro" id="IPR038376">
    <property type="entry name" value="ATP_synth_asu_C_sf"/>
</dbReference>
<dbReference type="EC" id="7.1.2.2" evidence="15"/>
<dbReference type="InterPro" id="IPR033732">
    <property type="entry name" value="ATP_synth_F1_a_nt-bd_dom"/>
</dbReference>
<dbReference type="Pfam" id="PF02874">
    <property type="entry name" value="ATP-synt_ab_N"/>
    <property type="match status" value="1"/>
</dbReference>
<comment type="subcellular location">
    <subcellularLocation>
        <location evidence="15">Cell membrane</location>
        <topology evidence="15">Peripheral membrane protein</topology>
    </subcellularLocation>
    <subcellularLocation>
        <location evidence="2">Membrane</location>
    </subcellularLocation>
</comment>
<name>A0A6P1YUJ3_9HYPH</name>
<dbReference type="SUPFAM" id="SSF50615">
    <property type="entry name" value="N-terminal domain of alpha and beta subunits of F1 ATP synthase"/>
    <property type="match status" value="1"/>
</dbReference>
<evidence type="ECO:0000256" key="12">
    <source>
        <dbReference type="ARBA" id="ARBA00023196"/>
    </source>
</evidence>
<feature type="site" description="Required for activity" evidence="15">
    <location>
        <position position="385"/>
    </location>
</feature>
<dbReference type="Pfam" id="PF00006">
    <property type="entry name" value="ATP-synt_ab"/>
    <property type="match status" value="1"/>
</dbReference>
<dbReference type="GO" id="GO:0045259">
    <property type="term" value="C:proton-transporting ATP synthase complex"/>
    <property type="evidence" value="ECO:0007669"/>
    <property type="project" value="UniProtKB-KW"/>
</dbReference>
<evidence type="ECO:0000256" key="14">
    <source>
        <dbReference type="ARBA" id="ARBA00026013"/>
    </source>
</evidence>
<dbReference type="GO" id="GO:0046933">
    <property type="term" value="F:proton-transporting ATP synthase activity, rotational mechanism"/>
    <property type="evidence" value="ECO:0007669"/>
    <property type="project" value="UniProtKB-UniRule"/>
</dbReference>
<organism evidence="20 21">
    <name type="scientific">Ancylobacter pratisalsi</name>
    <dbReference type="NCBI Taxonomy" id="1745854"/>
    <lineage>
        <taxon>Bacteria</taxon>
        <taxon>Pseudomonadati</taxon>
        <taxon>Pseudomonadota</taxon>
        <taxon>Alphaproteobacteria</taxon>
        <taxon>Hyphomicrobiales</taxon>
        <taxon>Xanthobacteraceae</taxon>
        <taxon>Ancylobacter</taxon>
    </lineage>
</organism>
<feature type="binding site" evidence="15">
    <location>
        <begin position="192"/>
        <end position="199"/>
    </location>
    <ligand>
        <name>ATP</name>
        <dbReference type="ChEBI" id="CHEBI:30616"/>
    </ligand>
</feature>
<dbReference type="CDD" id="cd01132">
    <property type="entry name" value="F1-ATPase_alpha_CD"/>
    <property type="match status" value="1"/>
</dbReference>
<dbReference type="EMBL" id="CP048630">
    <property type="protein sequence ID" value="QIB35743.1"/>
    <property type="molecule type" value="Genomic_DNA"/>
</dbReference>
<dbReference type="GO" id="GO:0043531">
    <property type="term" value="F:ADP binding"/>
    <property type="evidence" value="ECO:0007669"/>
    <property type="project" value="TreeGrafter"/>
</dbReference>
<feature type="compositionally biased region" description="Pro residues" evidence="16">
    <location>
        <begin position="9"/>
        <end position="22"/>
    </location>
</feature>
<dbReference type="Proteomes" id="UP000464751">
    <property type="component" value="Chromosome"/>
</dbReference>
<dbReference type="PANTHER" id="PTHR48082:SF2">
    <property type="entry name" value="ATP SYNTHASE SUBUNIT ALPHA, MITOCHONDRIAL"/>
    <property type="match status" value="1"/>
</dbReference>
<evidence type="ECO:0000313" key="21">
    <source>
        <dbReference type="Proteomes" id="UP000464751"/>
    </source>
</evidence>
<keyword evidence="4 15" id="KW-0813">Transport</keyword>
<evidence type="ECO:0000259" key="18">
    <source>
        <dbReference type="Pfam" id="PF00306"/>
    </source>
</evidence>
<dbReference type="GO" id="GO:0005524">
    <property type="term" value="F:ATP binding"/>
    <property type="evidence" value="ECO:0007669"/>
    <property type="project" value="UniProtKB-UniRule"/>
</dbReference>
<dbReference type="HAMAP" id="MF_01346">
    <property type="entry name" value="ATP_synth_alpha_bact"/>
    <property type="match status" value="1"/>
</dbReference>
<evidence type="ECO:0000256" key="8">
    <source>
        <dbReference type="ARBA" id="ARBA00022840"/>
    </source>
</evidence>
<evidence type="ECO:0000256" key="11">
    <source>
        <dbReference type="ARBA" id="ARBA00023136"/>
    </source>
</evidence>
<comment type="subunit">
    <text evidence="14">F-type ATPases have 2 components, CF(1) - the catalytic core - and CF(0) - the membrane proton channel. CF(1) has five subunits: alpha(3), beta(3), gamma(1), delta(1), epsilon(1). CF(0) has four main subunits: a(1), b(1), b'(1) and c(9-12).</text>
</comment>
<dbReference type="InterPro" id="IPR036121">
    <property type="entry name" value="ATPase_F1/V1/A1_a/bsu_N_sf"/>
</dbReference>
<dbReference type="AlphaFoldDB" id="A0A6P1YUJ3"/>
<keyword evidence="12 15" id="KW-0139">CF(1)</keyword>
<dbReference type="NCBIfam" id="TIGR00962">
    <property type="entry name" value="atpA"/>
    <property type="match status" value="1"/>
</dbReference>
<dbReference type="NCBIfam" id="NF009884">
    <property type="entry name" value="PRK13343.1"/>
    <property type="match status" value="1"/>
</dbReference>
<keyword evidence="11 15" id="KW-0472">Membrane</keyword>
<feature type="domain" description="ATPase F1/V1/A1 complex alpha/beta subunit nucleotide-binding" evidence="17">
    <location>
        <begin position="172"/>
        <end position="387"/>
    </location>
</feature>
<feature type="region of interest" description="Disordered" evidence="16">
    <location>
        <begin position="1"/>
        <end position="29"/>
    </location>
</feature>
<keyword evidence="6 15" id="KW-0547">Nucleotide-binding</keyword>
<dbReference type="Pfam" id="PF00306">
    <property type="entry name" value="ATP-synt_ab_C"/>
    <property type="match status" value="1"/>
</dbReference>
<comment type="function">
    <text evidence="1 15">Produces ATP from ADP in the presence of a proton gradient across the membrane. The alpha chain is a regulatory subunit.</text>
</comment>
<dbReference type="SUPFAM" id="SSF52540">
    <property type="entry name" value="P-loop containing nucleoside triphosphate hydrolases"/>
    <property type="match status" value="1"/>
</dbReference>
<accession>A0A6P1YUJ3</accession>
<evidence type="ECO:0000256" key="6">
    <source>
        <dbReference type="ARBA" id="ARBA00022741"/>
    </source>
</evidence>
<gene>
    <name evidence="15" type="primary">atpA</name>
    <name evidence="20" type="ORF">G3A50_20040</name>
</gene>
<keyword evidence="15" id="KW-1003">Cell membrane</keyword>
<feature type="domain" description="ATP synthase alpha subunit C-terminal" evidence="18">
    <location>
        <begin position="394"/>
        <end position="517"/>
    </location>
</feature>
<dbReference type="InterPro" id="IPR000194">
    <property type="entry name" value="ATPase_F1/V1/A1_a/bsu_nucl-bd"/>
</dbReference>
<dbReference type="InterPro" id="IPR027417">
    <property type="entry name" value="P-loop_NTPase"/>
</dbReference>